<protein>
    <submittedName>
        <fullName evidence="3">Glycosyltransferase, group 2 family protein</fullName>
        <ecNumber evidence="3">2.4.-.-</ecNumber>
    </submittedName>
</protein>
<dbReference type="InterPro" id="IPR050256">
    <property type="entry name" value="Glycosyltransferase_2"/>
</dbReference>
<gene>
    <name evidence="3" type="ORF">COLSTE_01727</name>
</gene>
<evidence type="ECO:0000313" key="3">
    <source>
        <dbReference type="EMBL" id="EEA90107.1"/>
    </source>
</evidence>
<dbReference type="Gene3D" id="3.90.550.10">
    <property type="entry name" value="Spore Coat Polysaccharide Biosynthesis Protein SpsA, Chain A"/>
    <property type="match status" value="1"/>
</dbReference>
<reference evidence="3 4" key="2">
    <citation type="submission" date="2008-10" db="EMBL/GenBank/DDBJ databases">
        <authorList>
            <person name="Fulton L."/>
            <person name="Clifton S."/>
            <person name="Fulton B."/>
            <person name="Xu J."/>
            <person name="Minx P."/>
            <person name="Pepin K.H."/>
            <person name="Johnson M."/>
            <person name="Thiruvilangam P."/>
            <person name="Bhonagiri V."/>
            <person name="Nash W.E."/>
            <person name="Mardis E.R."/>
            <person name="Wilson R.K."/>
        </authorList>
    </citation>
    <scope>NUCLEOTIDE SEQUENCE [LARGE SCALE GENOMIC DNA]</scope>
    <source>
        <strain evidence="3 4">DSM 13279</strain>
    </source>
</reference>
<dbReference type="PANTHER" id="PTHR48090">
    <property type="entry name" value="UNDECAPRENYL-PHOSPHATE 4-DEOXY-4-FORMAMIDO-L-ARABINOSE TRANSFERASE-RELATED"/>
    <property type="match status" value="1"/>
</dbReference>
<sequence>MHRVLAIIPAYNEEESLRTTVEELKAVAPDIDFIVVNDGSADDTAGICHRNGYPIIDLPVNGGLTVGFQTGMKYAHRKGYDAAVQFDADGQHMPQCLHNMIDEMDRTDVDIVIGSRFVDEKKDFSARMIGSRLISGIIRLTTGRKISDPTSGLRLFNRIMIKQFASDSMLNPEPESIAYLIRKGARVSEVQVAMREREAGESYLSLSKSVAYMVRACTSILFLQWFRS</sequence>
<dbReference type="RefSeq" id="WP_006721357.1">
    <property type="nucleotide sequence ID" value="NZ_CP085935.1"/>
</dbReference>
<dbReference type="InterPro" id="IPR029044">
    <property type="entry name" value="Nucleotide-diphossugar_trans"/>
</dbReference>
<dbReference type="CDD" id="cd04179">
    <property type="entry name" value="DPM_DPG-synthase_like"/>
    <property type="match status" value="1"/>
</dbReference>
<dbReference type="OrthoDB" id="9810303at2"/>
<evidence type="ECO:0000259" key="2">
    <source>
        <dbReference type="Pfam" id="PF00535"/>
    </source>
</evidence>
<dbReference type="Proteomes" id="UP000003560">
    <property type="component" value="Unassembled WGS sequence"/>
</dbReference>
<dbReference type="PANTHER" id="PTHR48090:SF7">
    <property type="entry name" value="RFBJ PROTEIN"/>
    <property type="match status" value="1"/>
</dbReference>
<dbReference type="Pfam" id="PF00535">
    <property type="entry name" value="Glycos_transf_2"/>
    <property type="match status" value="1"/>
</dbReference>
<dbReference type="EMBL" id="ABXJ01000095">
    <property type="protein sequence ID" value="EEA90107.1"/>
    <property type="molecule type" value="Genomic_DNA"/>
</dbReference>
<comment type="similarity">
    <text evidence="1">Belongs to the glycosyltransferase 2 family.</text>
</comment>
<evidence type="ECO:0000313" key="4">
    <source>
        <dbReference type="Proteomes" id="UP000003560"/>
    </source>
</evidence>
<dbReference type="GO" id="GO:0016757">
    <property type="term" value="F:glycosyltransferase activity"/>
    <property type="evidence" value="ECO:0007669"/>
    <property type="project" value="UniProtKB-KW"/>
</dbReference>
<evidence type="ECO:0000256" key="1">
    <source>
        <dbReference type="ARBA" id="ARBA00006739"/>
    </source>
</evidence>
<dbReference type="EC" id="2.4.-.-" evidence="3"/>
<proteinExistence type="inferred from homology"/>
<dbReference type="InterPro" id="IPR001173">
    <property type="entry name" value="Glyco_trans_2-like"/>
</dbReference>
<dbReference type="STRING" id="445975.COLSTE_01727"/>
<comment type="caution">
    <text evidence="3">The sequence shown here is derived from an EMBL/GenBank/DDBJ whole genome shotgun (WGS) entry which is preliminary data.</text>
</comment>
<dbReference type="eggNOG" id="COG1216">
    <property type="taxonomic scope" value="Bacteria"/>
</dbReference>
<feature type="domain" description="Glycosyltransferase 2-like" evidence="2">
    <location>
        <begin position="7"/>
        <end position="162"/>
    </location>
</feature>
<keyword evidence="4" id="KW-1185">Reference proteome</keyword>
<keyword evidence="3" id="KW-0808">Transferase</keyword>
<name>B6GCA4_9ACTN</name>
<reference evidence="3 4" key="1">
    <citation type="submission" date="2008-10" db="EMBL/GenBank/DDBJ databases">
        <title>Draft genome sequence of Collinsella stercoris (DSM 13279).</title>
        <authorList>
            <person name="Sudarsanam P."/>
            <person name="Ley R."/>
            <person name="Guruge J."/>
            <person name="Turnbaugh P.J."/>
            <person name="Mahowald M."/>
            <person name="Liep D."/>
            <person name="Gordon J."/>
        </authorList>
    </citation>
    <scope>NUCLEOTIDE SEQUENCE [LARGE SCALE GENOMIC DNA]</scope>
    <source>
        <strain evidence="3 4">DSM 13279</strain>
    </source>
</reference>
<dbReference type="AlphaFoldDB" id="B6GCA4"/>
<keyword evidence="3" id="KW-0328">Glycosyltransferase</keyword>
<accession>B6GCA4</accession>
<dbReference type="SUPFAM" id="SSF53448">
    <property type="entry name" value="Nucleotide-diphospho-sugar transferases"/>
    <property type="match status" value="1"/>
</dbReference>
<organism evidence="3 4">
    <name type="scientific">Collinsella stercoris DSM 13279</name>
    <dbReference type="NCBI Taxonomy" id="445975"/>
    <lineage>
        <taxon>Bacteria</taxon>
        <taxon>Bacillati</taxon>
        <taxon>Actinomycetota</taxon>
        <taxon>Coriobacteriia</taxon>
        <taxon>Coriobacteriales</taxon>
        <taxon>Coriobacteriaceae</taxon>
        <taxon>Collinsella</taxon>
    </lineage>
</organism>
<dbReference type="HOGENOM" id="CLU_033536_7_4_11"/>